<evidence type="ECO:0000256" key="1">
    <source>
        <dbReference type="ARBA" id="ARBA00005260"/>
    </source>
</evidence>
<dbReference type="GO" id="GO:0046872">
    <property type="term" value="F:metal ion binding"/>
    <property type="evidence" value="ECO:0007669"/>
    <property type="project" value="InterPro"/>
</dbReference>
<comment type="similarity">
    <text evidence="1">Belongs to the FrmR/RcnR family.</text>
</comment>
<organism evidence="2 3">
    <name type="scientific">Acinetobacter pittii</name>
    <name type="common">Acinetobacter genomosp. 3</name>
    <dbReference type="NCBI Taxonomy" id="48296"/>
    <lineage>
        <taxon>Bacteria</taxon>
        <taxon>Pseudomonadati</taxon>
        <taxon>Pseudomonadota</taxon>
        <taxon>Gammaproteobacteria</taxon>
        <taxon>Moraxellales</taxon>
        <taxon>Moraxellaceae</taxon>
        <taxon>Acinetobacter</taxon>
        <taxon>Acinetobacter calcoaceticus/baumannii complex</taxon>
    </lineage>
</organism>
<name>A0A4Q7BRI6_ACIPI</name>
<dbReference type="Pfam" id="PF02583">
    <property type="entry name" value="Trns_repr_metal"/>
    <property type="match status" value="1"/>
</dbReference>
<gene>
    <name evidence="2" type="ORF">WP2W18E11_38040</name>
</gene>
<protein>
    <submittedName>
        <fullName evidence="2">Metal-sensitive transcriptional regulator</fullName>
    </submittedName>
</protein>
<dbReference type="Gene3D" id="1.20.58.1000">
    <property type="entry name" value="Metal-sensitive repressor, helix protomer"/>
    <property type="match status" value="1"/>
</dbReference>
<dbReference type="PANTHER" id="PTHR33677">
    <property type="entry name" value="TRANSCRIPTIONAL REPRESSOR FRMR-RELATED"/>
    <property type="match status" value="1"/>
</dbReference>
<reference evidence="2 3" key="1">
    <citation type="submission" date="2019-12" db="EMBL/GenBank/DDBJ databases">
        <title>complete genome sequences of Acinetobacter pittii str. WP2-W18-ESBL-11 isolated from wastewater treatment plant effluent.</title>
        <authorList>
            <person name="Sekizuka T."/>
            <person name="Itokawa K."/>
            <person name="Yatsu K."/>
            <person name="Inamine Y."/>
            <person name="Kuroda M."/>
        </authorList>
    </citation>
    <scope>NUCLEOTIDE SEQUENCE [LARGE SCALE GENOMIC DNA]</scope>
    <source>
        <strain evidence="2 3">WP2-W18-ESBL-11</strain>
    </source>
</reference>
<dbReference type="EMBL" id="AP021936">
    <property type="protein sequence ID" value="BBQ50806.1"/>
    <property type="molecule type" value="Genomic_DNA"/>
</dbReference>
<dbReference type="Proteomes" id="UP000515758">
    <property type="component" value="Chromosome"/>
</dbReference>
<dbReference type="InterPro" id="IPR003735">
    <property type="entry name" value="Metal_Tscrpt_repr"/>
</dbReference>
<sequence>MSHIGQDKKILNRVKRLKGQINSIEHAVEQPDISCIEILQQVAAIKGAINGLMSELMEQHLHYHVLKDAQVDQNELDEFLKVLKRYG</sequence>
<proteinExistence type="inferred from homology"/>
<dbReference type="PANTHER" id="PTHR33677:SF5">
    <property type="entry name" value="TRANSCRIPTIONAL REPRESSOR FRMR"/>
    <property type="match status" value="1"/>
</dbReference>
<dbReference type="RefSeq" id="WP_017481210.1">
    <property type="nucleotide sequence ID" value="NZ_AP021936.1"/>
</dbReference>
<evidence type="ECO:0000313" key="2">
    <source>
        <dbReference type="EMBL" id="BBQ50806.1"/>
    </source>
</evidence>
<dbReference type="InterPro" id="IPR038390">
    <property type="entry name" value="Metal_Tscrpt_repr_sf"/>
</dbReference>
<evidence type="ECO:0000313" key="3">
    <source>
        <dbReference type="Proteomes" id="UP000515758"/>
    </source>
</evidence>
<dbReference type="GO" id="GO:0003677">
    <property type="term" value="F:DNA binding"/>
    <property type="evidence" value="ECO:0007669"/>
    <property type="project" value="InterPro"/>
</dbReference>
<accession>A0A4Q7BRI6</accession>
<dbReference type="GO" id="GO:0045892">
    <property type="term" value="P:negative regulation of DNA-templated transcription"/>
    <property type="evidence" value="ECO:0007669"/>
    <property type="project" value="UniProtKB-ARBA"/>
</dbReference>
<dbReference type="CDD" id="cd10153">
    <property type="entry name" value="RcnR-FrmR-like_DUF156"/>
    <property type="match status" value="1"/>
</dbReference>
<dbReference type="AlphaFoldDB" id="A0A4Q7BRI6"/>